<feature type="transmembrane region" description="Helical" evidence="7">
    <location>
        <begin position="307"/>
        <end position="329"/>
    </location>
</feature>
<evidence type="ECO:0000259" key="9">
    <source>
        <dbReference type="Pfam" id="PF16916"/>
    </source>
</evidence>
<dbReference type="PANTHER" id="PTHR43840:SF12">
    <property type="entry name" value="CATION DIFFUSION FACILITATOR 1 (AFU_ORTHOLOGUE AFUA_1G14440)"/>
    <property type="match status" value="1"/>
</dbReference>
<dbReference type="GO" id="GO:0008324">
    <property type="term" value="F:monoatomic cation transmembrane transporter activity"/>
    <property type="evidence" value="ECO:0007669"/>
    <property type="project" value="InterPro"/>
</dbReference>
<evidence type="ECO:0000256" key="4">
    <source>
        <dbReference type="ARBA" id="ARBA00022989"/>
    </source>
</evidence>
<feature type="transmembrane region" description="Helical" evidence="7">
    <location>
        <begin position="137"/>
        <end position="155"/>
    </location>
</feature>
<organism evidence="10 11">
    <name type="scientific">Sporidiobolus salmonicolor</name>
    <name type="common">Yeast-like fungus</name>
    <name type="synonym">Sporobolomyces salmonicolor</name>
    <dbReference type="NCBI Taxonomy" id="5005"/>
    <lineage>
        <taxon>Eukaryota</taxon>
        <taxon>Fungi</taxon>
        <taxon>Dikarya</taxon>
        <taxon>Basidiomycota</taxon>
        <taxon>Pucciniomycotina</taxon>
        <taxon>Microbotryomycetes</taxon>
        <taxon>Sporidiobolales</taxon>
        <taxon>Sporidiobolaceae</taxon>
        <taxon>Sporobolomyces</taxon>
    </lineage>
</organism>
<evidence type="ECO:0000259" key="8">
    <source>
        <dbReference type="Pfam" id="PF01545"/>
    </source>
</evidence>
<evidence type="ECO:0000256" key="6">
    <source>
        <dbReference type="SAM" id="MobiDB-lite"/>
    </source>
</evidence>
<keyword evidence="2" id="KW-0813">Transport</keyword>
<dbReference type="SUPFAM" id="SSF160240">
    <property type="entry name" value="Cation efflux protein cytoplasmic domain-like"/>
    <property type="match status" value="1"/>
</dbReference>
<evidence type="ECO:0000256" key="2">
    <source>
        <dbReference type="ARBA" id="ARBA00022448"/>
    </source>
</evidence>
<dbReference type="NCBIfam" id="TIGR01297">
    <property type="entry name" value="CDF"/>
    <property type="match status" value="1"/>
</dbReference>
<dbReference type="GO" id="GO:0098771">
    <property type="term" value="P:inorganic ion homeostasis"/>
    <property type="evidence" value="ECO:0007669"/>
    <property type="project" value="UniProtKB-ARBA"/>
</dbReference>
<dbReference type="InterPro" id="IPR027470">
    <property type="entry name" value="Cation_efflux_CTD"/>
</dbReference>
<dbReference type="InterPro" id="IPR050291">
    <property type="entry name" value="CDF_Transporter"/>
</dbReference>
<proteinExistence type="predicted"/>
<accession>A0A0D6EM75</accession>
<dbReference type="OrthoDB" id="78296at2759"/>
<dbReference type="InterPro" id="IPR058533">
    <property type="entry name" value="Cation_efflux_TM"/>
</dbReference>
<gene>
    <name evidence="10" type="primary">SPOSA6832_02775</name>
</gene>
<dbReference type="EMBL" id="CENE01000011">
    <property type="protein sequence ID" value="CEQ41084.1"/>
    <property type="molecule type" value="Genomic_DNA"/>
</dbReference>
<feature type="transmembrane region" description="Helical" evidence="7">
    <location>
        <begin position="203"/>
        <end position="226"/>
    </location>
</feature>
<dbReference type="Pfam" id="PF01545">
    <property type="entry name" value="Cation_efflux"/>
    <property type="match status" value="1"/>
</dbReference>
<protein>
    <submittedName>
        <fullName evidence="10">SPOSA6832_02775-mRNA-1:cds</fullName>
    </submittedName>
</protein>
<dbReference type="Gene3D" id="1.20.1510.10">
    <property type="entry name" value="Cation efflux protein transmembrane domain"/>
    <property type="match status" value="1"/>
</dbReference>
<evidence type="ECO:0000313" key="10">
    <source>
        <dbReference type="EMBL" id="CEQ41084.1"/>
    </source>
</evidence>
<keyword evidence="3 7" id="KW-0812">Transmembrane</keyword>
<dbReference type="InterPro" id="IPR027469">
    <property type="entry name" value="Cation_efflux_TMD_sf"/>
</dbReference>
<evidence type="ECO:0000256" key="1">
    <source>
        <dbReference type="ARBA" id="ARBA00004141"/>
    </source>
</evidence>
<dbReference type="GO" id="GO:0030003">
    <property type="term" value="P:intracellular monoatomic cation homeostasis"/>
    <property type="evidence" value="ECO:0007669"/>
    <property type="project" value="UniProtKB-ARBA"/>
</dbReference>
<keyword evidence="11" id="KW-1185">Reference proteome</keyword>
<dbReference type="FunFam" id="1.20.1510.10:FF:000005">
    <property type="entry name" value="Putative Cation diffusion facilitator 1"/>
    <property type="match status" value="1"/>
</dbReference>
<dbReference type="AlphaFoldDB" id="A0A0D6EM75"/>
<name>A0A0D6EM75_SPOSA</name>
<comment type="subcellular location">
    <subcellularLocation>
        <location evidence="1">Membrane</location>
        <topology evidence="1">Multi-pass membrane protein</topology>
    </subcellularLocation>
</comment>
<sequence>MSHPLSTPPMLLTPPRSPTGLRPADPLAVDLEALTAKPSPSPALSDGPFSPMTPSQQLGTISYFAPLTPQHSHDPLLLASKVQSDEHISELRKRKGHKMAGHYTKQNALISNLLKSMDQHISEAEEEEDNNRLAIKIAIYASLAVLAILQIYAAVSSLSLSFFATAIDAVFDPAANLVLLYCHRKSENVDLRKFPSGGSKFETIGDIVYSGVMGAVSIVLVAFAIQSLVRGDQHDEELHIPAVIVVAIAFVTKLVLFLYCFGIRSKNSQVRVLWEDHRNDLFINGFGLFTACAGAKIKWFIDPLGALIISFVLIFVWGATCYNHFGFLAGKAAPLEFQQLVIYKAMTFASQIEQIDSCVVYHNGPRYVVEVDIVMPKDTPLSVAHDVSQALQDKLEELPQVDRAFVHVDHETSHKPEHRKTK</sequence>
<evidence type="ECO:0000256" key="3">
    <source>
        <dbReference type="ARBA" id="ARBA00022692"/>
    </source>
</evidence>
<feature type="domain" description="Cation efflux protein transmembrane" evidence="8">
    <location>
        <begin position="138"/>
        <end position="323"/>
    </location>
</feature>
<dbReference type="Gene3D" id="3.30.70.1350">
    <property type="entry name" value="Cation efflux protein, cytoplasmic domain"/>
    <property type="match status" value="1"/>
</dbReference>
<keyword evidence="4 7" id="KW-1133">Transmembrane helix</keyword>
<dbReference type="InterPro" id="IPR036837">
    <property type="entry name" value="Cation_efflux_CTD_sf"/>
</dbReference>
<evidence type="ECO:0000256" key="5">
    <source>
        <dbReference type="ARBA" id="ARBA00023136"/>
    </source>
</evidence>
<feature type="transmembrane region" description="Helical" evidence="7">
    <location>
        <begin position="281"/>
        <end position="301"/>
    </location>
</feature>
<dbReference type="PANTHER" id="PTHR43840">
    <property type="entry name" value="MITOCHONDRIAL METAL TRANSPORTER 1-RELATED"/>
    <property type="match status" value="1"/>
</dbReference>
<evidence type="ECO:0000313" key="11">
    <source>
        <dbReference type="Proteomes" id="UP000243876"/>
    </source>
</evidence>
<keyword evidence="5 7" id="KW-0472">Membrane</keyword>
<reference evidence="11" key="1">
    <citation type="submission" date="2015-02" db="EMBL/GenBank/DDBJ databases">
        <authorList>
            <person name="Gon?alves P."/>
        </authorList>
    </citation>
    <scope>NUCLEOTIDE SEQUENCE [LARGE SCALE GENOMIC DNA]</scope>
</reference>
<feature type="compositionally biased region" description="Low complexity" evidence="6">
    <location>
        <begin position="1"/>
        <end position="10"/>
    </location>
</feature>
<feature type="region of interest" description="Disordered" evidence="6">
    <location>
        <begin position="1"/>
        <end position="24"/>
    </location>
</feature>
<feature type="domain" description="Cation efflux protein cytoplasmic" evidence="9">
    <location>
        <begin position="350"/>
        <end position="410"/>
    </location>
</feature>
<dbReference type="SUPFAM" id="SSF161111">
    <property type="entry name" value="Cation efflux protein transmembrane domain-like"/>
    <property type="match status" value="1"/>
</dbReference>
<feature type="transmembrane region" description="Helical" evidence="7">
    <location>
        <begin position="238"/>
        <end position="261"/>
    </location>
</feature>
<evidence type="ECO:0000256" key="7">
    <source>
        <dbReference type="SAM" id="Phobius"/>
    </source>
</evidence>
<dbReference type="Proteomes" id="UP000243876">
    <property type="component" value="Unassembled WGS sequence"/>
</dbReference>
<dbReference type="Pfam" id="PF16916">
    <property type="entry name" value="ZT_dimer"/>
    <property type="match status" value="1"/>
</dbReference>
<dbReference type="InterPro" id="IPR002524">
    <property type="entry name" value="Cation_efflux"/>
</dbReference>
<dbReference type="GO" id="GO:0016020">
    <property type="term" value="C:membrane"/>
    <property type="evidence" value="ECO:0007669"/>
    <property type="project" value="UniProtKB-SubCell"/>
</dbReference>